<name>Q4UB59_THEAN</name>
<protein>
    <submittedName>
        <fullName evidence="2">Uncharacterized protein</fullName>
    </submittedName>
</protein>
<dbReference type="OMA" id="MGRPMMR"/>
<accession>Q4UB59</accession>
<dbReference type="Proteomes" id="UP000001950">
    <property type="component" value="Chromosome 3"/>
</dbReference>
<dbReference type="EMBL" id="CR940352">
    <property type="protein sequence ID" value="CAI75942.1"/>
    <property type="molecule type" value="Genomic_DNA"/>
</dbReference>
<dbReference type="OrthoDB" id="10603537at2759"/>
<dbReference type="AlphaFoldDB" id="Q4UB59"/>
<proteinExistence type="predicted"/>
<dbReference type="InParanoid" id="Q4UB59"/>
<keyword evidence="3" id="KW-1185">Reference proteome</keyword>
<gene>
    <name evidence="2" type="ORF">TA17950</name>
</gene>
<dbReference type="eggNOG" id="ENOG502QWX2">
    <property type="taxonomic scope" value="Eukaryota"/>
</dbReference>
<dbReference type="VEuPathDB" id="PiroplasmaDB:TA17950"/>
<dbReference type="KEGG" id="tan:TA17950"/>
<dbReference type="RefSeq" id="XP_955418.1">
    <property type="nucleotide sequence ID" value="XM_950325.1"/>
</dbReference>
<sequence length="183" mass="19172">MECSDCLIVYDCIVLLDTNPNLVYKITYNFNETLESMIVIWIPTFNKMKVGSNLRKTRQEKLGVDTSYLEQASELREKLKNQRSKSLGDGESLGSMGPSNLQVGSTGISPALSHGLASAGLGALMGVVGGMGGMSGMGPMPGTLGMGMGMGGMPGMTGIPALPPMAGMRGMAPMGGMGRPMMR</sequence>
<evidence type="ECO:0000313" key="3">
    <source>
        <dbReference type="Proteomes" id="UP000001950"/>
    </source>
</evidence>
<reference evidence="2 3" key="1">
    <citation type="journal article" date="2005" name="Science">
        <title>Genome of the host-cell transforming parasite Theileria annulata compared with T. parva.</title>
        <authorList>
            <person name="Pain A."/>
            <person name="Renauld H."/>
            <person name="Berriman M."/>
            <person name="Murphy L."/>
            <person name="Yeats C.A."/>
            <person name="Weir W."/>
            <person name="Kerhornou A."/>
            <person name="Aslett M."/>
            <person name="Bishop R."/>
            <person name="Bouchier C."/>
            <person name="Cochet M."/>
            <person name="Coulson R.M.R."/>
            <person name="Cronin A."/>
            <person name="de Villiers E.P."/>
            <person name="Fraser A."/>
            <person name="Fosker N."/>
            <person name="Gardner M."/>
            <person name="Goble A."/>
            <person name="Griffiths-Jones S."/>
            <person name="Harris D.E."/>
            <person name="Katzer F."/>
            <person name="Larke N."/>
            <person name="Lord A."/>
            <person name="Maser P."/>
            <person name="McKellar S."/>
            <person name="Mooney P."/>
            <person name="Morton F."/>
            <person name="Nene V."/>
            <person name="O'Neil S."/>
            <person name="Price C."/>
            <person name="Quail M.A."/>
            <person name="Rabbinowitsch E."/>
            <person name="Rawlings N.D."/>
            <person name="Rutter S."/>
            <person name="Saunders D."/>
            <person name="Seeger K."/>
            <person name="Shah T."/>
            <person name="Squares R."/>
            <person name="Squares S."/>
            <person name="Tivey A."/>
            <person name="Walker A.R."/>
            <person name="Woodward J."/>
            <person name="Dobbelaere D.A.E."/>
            <person name="Langsley G."/>
            <person name="Rajandream M.A."/>
            <person name="McKeever D."/>
            <person name="Shiels B."/>
            <person name="Tait A."/>
            <person name="Barrell B.G."/>
            <person name="Hall N."/>
        </authorList>
    </citation>
    <scope>NUCLEOTIDE SEQUENCE [LARGE SCALE GENOMIC DNA]</scope>
    <source>
        <strain evidence="3">Ankara</strain>
    </source>
</reference>
<evidence type="ECO:0000313" key="2">
    <source>
        <dbReference type="EMBL" id="CAI75942.1"/>
    </source>
</evidence>
<organism evidence="2 3">
    <name type="scientific">Theileria annulata</name>
    <dbReference type="NCBI Taxonomy" id="5874"/>
    <lineage>
        <taxon>Eukaryota</taxon>
        <taxon>Sar</taxon>
        <taxon>Alveolata</taxon>
        <taxon>Apicomplexa</taxon>
        <taxon>Aconoidasida</taxon>
        <taxon>Piroplasmida</taxon>
        <taxon>Theileriidae</taxon>
        <taxon>Theileria</taxon>
    </lineage>
</organism>
<dbReference type="GeneID" id="3864916"/>
<evidence type="ECO:0000256" key="1">
    <source>
        <dbReference type="SAM" id="MobiDB-lite"/>
    </source>
</evidence>
<feature type="region of interest" description="Disordered" evidence="1">
    <location>
        <begin position="76"/>
        <end position="100"/>
    </location>
</feature>